<name>A0A099I5L5_CLOIN</name>
<dbReference type="AlphaFoldDB" id="A0A099I5L5"/>
<accession>A0A099I5L5</accession>
<keyword evidence="1" id="KW-1133">Transmembrane helix</keyword>
<dbReference type="Proteomes" id="UP000030008">
    <property type="component" value="Unassembled WGS sequence"/>
</dbReference>
<keyword evidence="1" id="KW-0812">Transmembrane</keyword>
<evidence type="ECO:0000313" key="4">
    <source>
        <dbReference type="Proteomes" id="UP000030008"/>
    </source>
</evidence>
<evidence type="ECO:0000259" key="2">
    <source>
        <dbReference type="Pfam" id="PF18186"/>
    </source>
</evidence>
<sequence>MDNVEYRNKLRIQIREAYGRVVYTYTTHLKFMNNLKNKLMKLKQTQIFLSAVSSGGFLATVFLDKIVLSWVSGIVSIILLVINLYFKDFNLSDEIKQHQVASDRLWLIREKYISLLTDMNELSVEEIKIIRDELQDAVSEVYSSSPKTDSKSYKQAQNALKNEDEQFFKSEEIDKMLPEHLREKV</sequence>
<dbReference type="InterPro" id="IPR040811">
    <property type="entry name" value="SLATT_4"/>
</dbReference>
<gene>
    <name evidence="3" type="ORF">CIAN88_16135</name>
</gene>
<evidence type="ECO:0000313" key="3">
    <source>
        <dbReference type="EMBL" id="KGJ52178.1"/>
    </source>
</evidence>
<protein>
    <recommendedName>
        <fullName evidence="2">SMODS and SLOG-associating 2TM effector domain-containing protein</fullName>
    </recommendedName>
</protein>
<feature type="transmembrane region" description="Helical" evidence="1">
    <location>
        <begin position="69"/>
        <end position="86"/>
    </location>
</feature>
<dbReference type="RefSeq" id="WP_044906658.1">
    <property type="nucleotide sequence ID" value="NZ_JQIF01000078.1"/>
</dbReference>
<dbReference type="NCBIfam" id="NF033632">
    <property type="entry name" value="SLATT_4"/>
    <property type="match status" value="1"/>
</dbReference>
<proteinExistence type="predicted"/>
<feature type="transmembrane region" description="Helical" evidence="1">
    <location>
        <begin position="45"/>
        <end position="63"/>
    </location>
</feature>
<dbReference type="Pfam" id="PF18186">
    <property type="entry name" value="SLATT_4"/>
    <property type="match status" value="1"/>
</dbReference>
<reference evidence="3 4" key="1">
    <citation type="submission" date="2014-08" db="EMBL/GenBank/DDBJ databases">
        <title>Clostridium innocuum, an unnegligible vancomycin-resistant pathogen causing extra-intestinal infections.</title>
        <authorList>
            <person name="Feng Y."/>
            <person name="Chiu C.-H."/>
        </authorList>
    </citation>
    <scope>NUCLEOTIDE SEQUENCE [LARGE SCALE GENOMIC DNA]</scope>
    <source>
        <strain evidence="3 4">AN88</strain>
    </source>
</reference>
<organism evidence="3 4">
    <name type="scientific">Clostridium innocuum</name>
    <dbReference type="NCBI Taxonomy" id="1522"/>
    <lineage>
        <taxon>Bacteria</taxon>
        <taxon>Bacillati</taxon>
        <taxon>Bacillota</taxon>
        <taxon>Clostridia</taxon>
        <taxon>Eubacteriales</taxon>
        <taxon>Clostridiaceae</taxon>
        <taxon>Clostridium</taxon>
    </lineage>
</organism>
<evidence type="ECO:0000256" key="1">
    <source>
        <dbReference type="SAM" id="Phobius"/>
    </source>
</evidence>
<keyword evidence="1" id="KW-0472">Membrane</keyword>
<dbReference type="EMBL" id="JQIF01000078">
    <property type="protein sequence ID" value="KGJ52178.1"/>
    <property type="molecule type" value="Genomic_DNA"/>
</dbReference>
<comment type="caution">
    <text evidence="3">The sequence shown here is derived from an EMBL/GenBank/DDBJ whole genome shotgun (WGS) entry which is preliminary data.</text>
</comment>
<feature type="domain" description="SMODS and SLOG-associating 2TM effector" evidence="2">
    <location>
        <begin position="11"/>
        <end position="172"/>
    </location>
</feature>